<evidence type="ECO:0000313" key="3">
    <source>
        <dbReference type="Proteomes" id="UP000054564"/>
    </source>
</evidence>
<evidence type="ECO:0008006" key="4">
    <source>
        <dbReference type="Google" id="ProtNLM"/>
    </source>
</evidence>
<evidence type="ECO:0000256" key="1">
    <source>
        <dbReference type="SAM" id="SignalP"/>
    </source>
</evidence>
<feature type="signal peptide" evidence="1">
    <location>
        <begin position="1"/>
        <end position="23"/>
    </location>
</feature>
<protein>
    <recommendedName>
        <fullName evidence="4">Secreted protein</fullName>
    </recommendedName>
</protein>
<proteinExistence type="predicted"/>
<dbReference type="AlphaFoldDB" id="A0A0L0V0M9"/>
<sequence length="109" mass="12543">MNHRFFILASTILILLTVNPGRASLDPIRVTCRNKSIPYPMCVHYNVWGMNVDRAEKGLCAPVRGDESLWAYCCDIWQTMYESTRSGIASAYLKNHCFQWKLKPSDLQD</sequence>
<keyword evidence="1" id="KW-0732">Signal</keyword>
<reference evidence="3" key="1">
    <citation type="submission" date="2014-03" db="EMBL/GenBank/DDBJ databases">
        <title>The Genome Sequence of Puccinia striiformis f. sp. tritici PST-78.</title>
        <authorList>
            <consortium name="The Broad Institute Genome Sequencing Platform"/>
            <person name="Cuomo C."/>
            <person name="Hulbert S."/>
            <person name="Chen X."/>
            <person name="Walker B."/>
            <person name="Young S.K."/>
            <person name="Zeng Q."/>
            <person name="Gargeya S."/>
            <person name="Fitzgerald M."/>
            <person name="Haas B."/>
            <person name="Abouelleil A."/>
            <person name="Alvarado L."/>
            <person name="Arachchi H.M."/>
            <person name="Berlin A.M."/>
            <person name="Chapman S.B."/>
            <person name="Goldberg J."/>
            <person name="Griggs A."/>
            <person name="Gujja S."/>
            <person name="Hansen M."/>
            <person name="Howarth C."/>
            <person name="Imamovic A."/>
            <person name="Larimer J."/>
            <person name="McCowan C."/>
            <person name="Montmayeur A."/>
            <person name="Murphy C."/>
            <person name="Neiman D."/>
            <person name="Pearson M."/>
            <person name="Priest M."/>
            <person name="Roberts A."/>
            <person name="Saif S."/>
            <person name="Shea T."/>
            <person name="Sisk P."/>
            <person name="Sykes S."/>
            <person name="Wortman J."/>
            <person name="Nusbaum C."/>
            <person name="Birren B."/>
        </authorList>
    </citation>
    <scope>NUCLEOTIDE SEQUENCE [LARGE SCALE GENOMIC DNA]</scope>
    <source>
        <strain evidence="3">race PST-78</strain>
    </source>
</reference>
<keyword evidence="3" id="KW-1185">Reference proteome</keyword>
<comment type="caution">
    <text evidence="2">The sequence shown here is derived from an EMBL/GenBank/DDBJ whole genome shotgun (WGS) entry which is preliminary data.</text>
</comment>
<gene>
    <name evidence="2" type="ORF">PSTG_14062</name>
</gene>
<feature type="chain" id="PRO_5005549246" description="Secreted protein" evidence="1">
    <location>
        <begin position="24"/>
        <end position="109"/>
    </location>
</feature>
<organism evidence="2 3">
    <name type="scientific">Puccinia striiformis f. sp. tritici PST-78</name>
    <dbReference type="NCBI Taxonomy" id="1165861"/>
    <lineage>
        <taxon>Eukaryota</taxon>
        <taxon>Fungi</taxon>
        <taxon>Dikarya</taxon>
        <taxon>Basidiomycota</taxon>
        <taxon>Pucciniomycotina</taxon>
        <taxon>Pucciniomycetes</taxon>
        <taxon>Pucciniales</taxon>
        <taxon>Pucciniaceae</taxon>
        <taxon>Puccinia</taxon>
    </lineage>
</organism>
<evidence type="ECO:0000313" key="2">
    <source>
        <dbReference type="EMBL" id="KNE92554.1"/>
    </source>
</evidence>
<dbReference type="EMBL" id="AJIL01000161">
    <property type="protein sequence ID" value="KNE92554.1"/>
    <property type="molecule type" value="Genomic_DNA"/>
</dbReference>
<dbReference type="Proteomes" id="UP000054564">
    <property type="component" value="Unassembled WGS sequence"/>
</dbReference>
<name>A0A0L0V0M9_9BASI</name>
<accession>A0A0L0V0M9</accession>